<dbReference type="RefSeq" id="WP_203374598.1">
    <property type="nucleotide sequence ID" value="NZ_JAENHP010000001.1"/>
</dbReference>
<evidence type="ECO:0000313" key="1">
    <source>
        <dbReference type="EMBL" id="MBM2614730.1"/>
    </source>
</evidence>
<name>A0ABS2A4E7_9ACTN</name>
<sequence>MSEPTQDEMIRGVTALIPFVHRWSLPLNPEDLNELAYAVLLHARSGLPLEEIPAAVEHQIDEHRRAAQELYESMKAAADRRRVVPPC</sequence>
<organism evidence="1 2">
    <name type="scientific">Paractinoplanes ovalisporus</name>
    <dbReference type="NCBI Taxonomy" id="2810368"/>
    <lineage>
        <taxon>Bacteria</taxon>
        <taxon>Bacillati</taxon>
        <taxon>Actinomycetota</taxon>
        <taxon>Actinomycetes</taxon>
        <taxon>Micromonosporales</taxon>
        <taxon>Micromonosporaceae</taxon>
        <taxon>Paractinoplanes</taxon>
    </lineage>
</organism>
<evidence type="ECO:0000313" key="2">
    <source>
        <dbReference type="Proteomes" id="UP000632138"/>
    </source>
</evidence>
<proteinExistence type="predicted"/>
<reference evidence="1 2" key="1">
    <citation type="submission" date="2021-01" db="EMBL/GenBank/DDBJ databases">
        <title>Actinoplanes sp. nov. LDG1-06 isolated from lichen.</title>
        <authorList>
            <person name="Saeng-In P."/>
            <person name="Phongsopitanun W."/>
            <person name="Kanchanasin P."/>
            <person name="Yuki M."/>
            <person name="Kudo T."/>
            <person name="Ohkuma M."/>
            <person name="Tanasupawat S."/>
        </authorList>
    </citation>
    <scope>NUCLEOTIDE SEQUENCE [LARGE SCALE GENOMIC DNA]</scope>
    <source>
        <strain evidence="1 2">LDG1-06</strain>
    </source>
</reference>
<protein>
    <submittedName>
        <fullName evidence="1">Uncharacterized protein</fullName>
    </submittedName>
</protein>
<dbReference type="Proteomes" id="UP000632138">
    <property type="component" value="Unassembled WGS sequence"/>
</dbReference>
<dbReference type="EMBL" id="JAENHP010000001">
    <property type="protein sequence ID" value="MBM2614730.1"/>
    <property type="molecule type" value="Genomic_DNA"/>
</dbReference>
<keyword evidence="2" id="KW-1185">Reference proteome</keyword>
<accession>A0ABS2A4E7</accession>
<gene>
    <name evidence="1" type="ORF">JIG36_04070</name>
</gene>
<comment type="caution">
    <text evidence="1">The sequence shown here is derived from an EMBL/GenBank/DDBJ whole genome shotgun (WGS) entry which is preliminary data.</text>
</comment>